<dbReference type="InterPro" id="IPR001647">
    <property type="entry name" value="HTH_TetR"/>
</dbReference>
<dbReference type="Pfam" id="PF00440">
    <property type="entry name" value="TetR_N"/>
    <property type="match status" value="1"/>
</dbReference>
<evidence type="ECO:0000256" key="3">
    <source>
        <dbReference type="ARBA" id="ARBA00023163"/>
    </source>
</evidence>
<evidence type="ECO:0000259" key="5">
    <source>
        <dbReference type="PROSITE" id="PS50977"/>
    </source>
</evidence>
<dbReference type="PRINTS" id="PR00455">
    <property type="entry name" value="HTHTETR"/>
</dbReference>
<reference evidence="6 7" key="1">
    <citation type="journal article" date="2008" name="BMC Genomics">
        <title>The missing link: Bordetella petrii is endowed with both the metabolic versatility of environmental bacteria and virulence traits of pathogenic Bordetellae.</title>
        <authorList>
            <person name="Gross R."/>
            <person name="Guzman C.A."/>
            <person name="Sebaihia M."/>
            <person name="Martins Dos Santos V.A."/>
            <person name="Pieper D.H."/>
            <person name="Koebnik R."/>
            <person name="Lechner M."/>
            <person name="Bartels D."/>
            <person name="Buhrmester J."/>
            <person name="Choudhuri J.V."/>
            <person name="Ebensen T."/>
            <person name="Gaigalat L."/>
            <person name="Herrmann S."/>
            <person name="Khachane A.N."/>
            <person name="Larisch C."/>
            <person name="Link S."/>
            <person name="Linke B."/>
            <person name="Meyer F."/>
            <person name="Mormann S."/>
            <person name="Nakunst D."/>
            <person name="Rueckert C."/>
            <person name="Schneiker-Bekel S."/>
            <person name="Schulze K."/>
            <person name="Vorhoelter F.J."/>
            <person name="Yevsa T."/>
            <person name="Engle J.T."/>
            <person name="Goldman W.E."/>
            <person name="Puehler A."/>
            <person name="Goebel U.B."/>
            <person name="Goesmann A."/>
            <person name="Bloecker H."/>
            <person name="Kaiser O."/>
            <person name="Martinez-Arias R."/>
        </authorList>
    </citation>
    <scope>NUCLEOTIDE SEQUENCE [LARGE SCALE GENOMIC DNA]</scope>
    <source>
        <strain evidence="7">ATCC BAA-461 / DSM 12804 / CCUG 43448 / CIP 107267 / Se-1111R</strain>
    </source>
</reference>
<feature type="DNA-binding region" description="H-T-H motif" evidence="4">
    <location>
        <begin position="33"/>
        <end position="52"/>
    </location>
</feature>
<dbReference type="KEGG" id="bpt:Bpet4184"/>
<sequence>MAGQRKIDALETRERILDAAEWCFCAYGVSHASLEAIAEKASCTRGAIYWHFSGHADLIKGIMERGLPPYTKRLEALSYAPSPLIQKIRECLQECFAAIDGDQHVRNALTILLLRNDFLGLREPFLDSRYQESIEVTAPLALAFRRAISNGEMSSALDPEICAEMINSTMLGILRRSLLRNSCVLAGTGADVLEMAFALIAGISHRPHE</sequence>
<gene>
    <name evidence="6" type="ordered locus">Bpet4184</name>
</gene>
<dbReference type="InterPro" id="IPR009057">
    <property type="entry name" value="Homeodomain-like_sf"/>
</dbReference>
<keyword evidence="1" id="KW-0805">Transcription regulation</keyword>
<dbReference type="PANTHER" id="PTHR30055">
    <property type="entry name" value="HTH-TYPE TRANSCRIPTIONAL REGULATOR RUTR"/>
    <property type="match status" value="1"/>
</dbReference>
<dbReference type="eggNOG" id="COG1309">
    <property type="taxonomic scope" value="Bacteria"/>
</dbReference>
<dbReference type="InterPro" id="IPR050109">
    <property type="entry name" value="HTH-type_TetR-like_transc_reg"/>
</dbReference>
<dbReference type="SUPFAM" id="SSF48498">
    <property type="entry name" value="Tetracyclin repressor-like, C-terminal domain"/>
    <property type="match status" value="1"/>
</dbReference>
<proteinExistence type="predicted"/>
<evidence type="ECO:0000256" key="2">
    <source>
        <dbReference type="ARBA" id="ARBA00023125"/>
    </source>
</evidence>
<evidence type="ECO:0000313" key="7">
    <source>
        <dbReference type="Proteomes" id="UP000001225"/>
    </source>
</evidence>
<evidence type="ECO:0000256" key="1">
    <source>
        <dbReference type="ARBA" id="ARBA00023015"/>
    </source>
</evidence>
<organism evidence="6 7">
    <name type="scientific">Bordetella petrii (strain ATCC BAA-461 / DSM 12804 / CCUG 43448 / CIP 107267 / Se-1111R)</name>
    <dbReference type="NCBI Taxonomy" id="340100"/>
    <lineage>
        <taxon>Bacteria</taxon>
        <taxon>Pseudomonadati</taxon>
        <taxon>Pseudomonadota</taxon>
        <taxon>Betaproteobacteria</taxon>
        <taxon>Burkholderiales</taxon>
        <taxon>Alcaligenaceae</taxon>
        <taxon>Bordetella</taxon>
    </lineage>
</organism>
<dbReference type="AlphaFoldDB" id="A9IA14"/>
<feature type="domain" description="HTH tetR-type" evidence="5">
    <location>
        <begin position="10"/>
        <end position="70"/>
    </location>
</feature>
<dbReference type="SUPFAM" id="SSF46689">
    <property type="entry name" value="Homeodomain-like"/>
    <property type="match status" value="1"/>
</dbReference>
<dbReference type="Proteomes" id="UP000001225">
    <property type="component" value="Chromosome"/>
</dbReference>
<evidence type="ECO:0000313" key="6">
    <source>
        <dbReference type="EMBL" id="CAP44532.1"/>
    </source>
</evidence>
<dbReference type="GO" id="GO:0003700">
    <property type="term" value="F:DNA-binding transcription factor activity"/>
    <property type="evidence" value="ECO:0007669"/>
    <property type="project" value="TreeGrafter"/>
</dbReference>
<dbReference type="GO" id="GO:0000976">
    <property type="term" value="F:transcription cis-regulatory region binding"/>
    <property type="evidence" value="ECO:0007669"/>
    <property type="project" value="TreeGrafter"/>
</dbReference>
<dbReference type="Gene3D" id="1.10.357.10">
    <property type="entry name" value="Tetracycline Repressor, domain 2"/>
    <property type="match status" value="1"/>
</dbReference>
<name>A9IA14_BORPD</name>
<keyword evidence="3" id="KW-0804">Transcription</keyword>
<keyword evidence="7" id="KW-1185">Reference proteome</keyword>
<keyword evidence="2 4" id="KW-0238">DNA-binding</keyword>
<evidence type="ECO:0000256" key="4">
    <source>
        <dbReference type="PROSITE-ProRule" id="PRU00335"/>
    </source>
</evidence>
<dbReference type="InterPro" id="IPR036271">
    <property type="entry name" value="Tet_transcr_reg_TetR-rel_C_sf"/>
</dbReference>
<accession>A9IA14</accession>
<dbReference type="PROSITE" id="PS50977">
    <property type="entry name" value="HTH_TETR_2"/>
    <property type="match status" value="1"/>
</dbReference>
<dbReference type="STRING" id="94624.Bpet4184"/>
<protein>
    <submittedName>
        <fullName evidence="6">HTH-type transcriptional regulator, AcrR-family</fullName>
    </submittedName>
</protein>
<dbReference type="PANTHER" id="PTHR30055:SF240">
    <property type="entry name" value="HTH-TYPE TRANSCRIPTIONAL REGULATOR ACRR"/>
    <property type="match status" value="1"/>
</dbReference>
<dbReference type="EMBL" id="AM902716">
    <property type="protein sequence ID" value="CAP44532.1"/>
    <property type="molecule type" value="Genomic_DNA"/>
</dbReference>